<evidence type="ECO:0000259" key="1">
    <source>
        <dbReference type="PROSITE" id="PS50042"/>
    </source>
</evidence>
<dbReference type="InterPro" id="IPR014710">
    <property type="entry name" value="RmlC-like_jellyroll"/>
</dbReference>
<organism evidence="2 3">
    <name type="scientific">Roseivirga spongicola</name>
    <dbReference type="NCBI Taxonomy" id="333140"/>
    <lineage>
        <taxon>Bacteria</taxon>
        <taxon>Pseudomonadati</taxon>
        <taxon>Bacteroidota</taxon>
        <taxon>Cytophagia</taxon>
        <taxon>Cytophagales</taxon>
        <taxon>Roseivirgaceae</taxon>
        <taxon>Roseivirga</taxon>
    </lineage>
</organism>
<dbReference type="InterPro" id="IPR000595">
    <property type="entry name" value="cNMP-bd_dom"/>
</dbReference>
<gene>
    <name evidence="2" type="ORF">AWW68_10085</name>
</gene>
<accession>A0A150X8U7</accession>
<dbReference type="Proteomes" id="UP000075606">
    <property type="component" value="Unassembled WGS sequence"/>
</dbReference>
<sequence>MELYDYLNQSSAYDLKAVMKEYTVPKGHSIYTPGASTHYMYEVVSGAVKLGSYGNQTQKVTYDILPPSFTFGNLRYLDGQFFEYAESIMPTTLRAYQLDFFKRIIEEDPVASAWFNRKVVRRWCIAETRLFKIRGLDKKENLKSIITELNTVVKDAYGRTRNLLSELSMQDLGDLSGMTRQTVSTQLKQLDLGKSIILKKAL</sequence>
<evidence type="ECO:0000313" key="3">
    <source>
        <dbReference type="Proteomes" id="UP000075606"/>
    </source>
</evidence>
<evidence type="ECO:0000313" key="2">
    <source>
        <dbReference type="EMBL" id="KYG75149.1"/>
    </source>
</evidence>
<proteinExistence type="predicted"/>
<reference evidence="2 3" key="1">
    <citation type="submission" date="2016-01" db="EMBL/GenBank/DDBJ databases">
        <title>Genome sequencing of Roseivirga spongicola UST030701-084.</title>
        <authorList>
            <person name="Selvaratnam C."/>
            <person name="Thevarajoo S."/>
            <person name="Goh K.M."/>
            <person name="Ee R."/>
            <person name="Chan K.-G."/>
            <person name="Chong C.S."/>
        </authorList>
    </citation>
    <scope>NUCLEOTIDE SEQUENCE [LARGE SCALE GENOMIC DNA]</scope>
    <source>
        <strain evidence="2 3">UST030701-084</strain>
    </source>
</reference>
<dbReference type="RefSeq" id="WP_068220906.1">
    <property type="nucleotide sequence ID" value="NZ_CP139724.1"/>
</dbReference>
<name>A0A150X8U7_9BACT</name>
<dbReference type="SUPFAM" id="SSF51206">
    <property type="entry name" value="cAMP-binding domain-like"/>
    <property type="match status" value="1"/>
</dbReference>
<feature type="domain" description="Cyclic nucleotide-binding" evidence="1">
    <location>
        <begin position="3"/>
        <end position="99"/>
    </location>
</feature>
<dbReference type="Gene3D" id="2.60.120.10">
    <property type="entry name" value="Jelly Rolls"/>
    <property type="match status" value="1"/>
</dbReference>
<dbReference type="PROSITE" id="PS50042">
    <property type="entry name" value="CNMP_BINDING_3"/>
    <property type="match status" value="1"/>
</dbReference>
<dbReference type="EMBL" id="LRPC01000023">
    <property type="protein sequence ID" value="KYG75149.1"/>
    <property type="molecule type" value="Genomic_DNA"/>
</dbReference>
<protein>
    <recommendedName>
        <fullName evidence="1">Cyclic nucleotide-binding domain-containing protein</fullName>
    </recommendedName>
</protein>
<comment type="caution">
    <text evidence="2">The sequence shown here is derived from an EMBL/GenBank/DDBJ whole genome shotgun (WGS) entry which is preliminary data.</text>
</comment>
<dbReference type="CDD" id="cd00038">
    <property type="entry name" value="CAP_ED"/>
    <property type="match status" value="1"/>
</dbReference>
<dbReference type="Pfam" id="PF00027">
    <property type="entry name" value="cNMP_binding"/>
    <property type="match status" value="1"/>
</dbReference>
<dbReference type="AlphaFoldDB" id="A0A150X8U7"/>
<dbReference type="InterPro" id="IPR018490">
    <property type="entry name" value="cNMP-bd_dom_sf"/>
</dbReference>
<dbReference type="OrthoDB" id="667966at2"/>
<keyword evidence="3" id="KW-1185">Reference proteome</keyword>
<dbReference type="STRING" id="333140.AWW68_10085"/>